<evidence type="ECO:0000313" key="2">
    <source>
        <dbReference type="Proteomes" id="UP000295600"/>
    </source>
</evidence>
<accession>A0A4R2LKZ0</accession>
<name>A0A4R2LKZ0_9BACE</name>
<evidence type="ECO:0000313" key="1">
    <source>
        <dbReference type="EMBL" id="TCO92641.1"/>
    </source>
</evidence>
<sequence>MKKRVGYLVTRFFYLNLQTLILKKMKHLNFLMIAFTLLLGVSLTSCLNSGDNESSFDGYGYMRVKHYLGSSWFEDLGGNKYFPTESSLATVKSNSGFDITKSDLVLLQYKNVETQAGKETATTTNRTIRLVGAVAIDSYETRTVPTEADMPLGNAPIVTLNPVAQYGDTYKPFIYGPEMVVLPINWKMENKTEALAQHSFELIYVKDMQKSASELVLYLQHNKGTDTKTEANAYRNKAYDIKSIMSAIKSSTQKYPEKIIIKAKVAADGGTMPDTYTDFEIDSSALNKLK</sequence>
<dbReference type="RefSeq" id="WP_234878250.1">
    <property type="nucleotide sequence ID" value="NZ_SLXB01000009.1"/>
</dbReference>
<dbReference type="Gene3D" id="2.60.40.3220">
    <property type="match status" value="1"/>
</dbReference>
<comment type="caution">
    <text evidence="1">The sequence shown here is derived from an EMBL/GenBank/DDBJ whole genome shotgun (WGS) entry which is preliminary data.</text>
</comment>
<dbReference type="EMBL" id="SLXB01000009">
    <property type="protein sequence ID" value="TCO92641.1"/>
    <property type="molecule type" value="Genomic_DNA"/>
</dbReference>
<dbReference type="Proteomes" id="UP000295600">
    <property type="component" value="Unassembled WGS sequence"/>
</dbReference>
<reference evidence="1 2" key="1">
    <citation type="submission" date="2019-03" db="EMBL/GenBank/DDBJ databases">
        <title>Genomic Encyclopedia of Type Strains, Phase IV (KMG-IV): sequencing the most valuable type-strain genomes for metagenomic binning, comparative biology and taxonomic classification.</title>
        <authorList>
            <person name="Goeker M."/>
        </authorList>
    </citation>
    <scope>NUCLEOTIDE SEQUENCE [LARGE SCALE GENOMIC DNA]</scope>
    <source>
        <strain evidence="1 2">DSM 23917</strain>
    </source>
</reference>
<gene>
    <name evidence="1" type="ORF">EV202_10993</name>
</gene>
<evidence type="ECO:0008006" key="3">
    <source>
        <dbReference type="Google" id="ProtNLM"/>
    </source>
</evidence>
<protein>
    <recommendedName>
        <fullName evidence="3">Lipoprotein</fullName>
    </recommendedName>
</protein>
<dbReference type="AlphaFoldDB" id="A0A4R2LKZ0"/>
<organism evidence="1 2">
    <name type="scientific">Prevotella heparinolytica</name>
    <dbReference type="NCBI Taxonomy" id="28113"/>
    <lineage>
        <taxon>Bacteria</taxon>
        <taxon>Pseudomonadati</taxon>
        <taxon>Bacteroidota</taxon>
        <taxon>Bacteroidia</taxon>
        <taxon>Bacteroidales</taxon>
        <taxon>Bacteroidaceae</taxon>
        <taxon>Bacteroides</taxon>
    </lineage>
</organism>
<proteinExistence type="predicted"/>